<keyword evidence="2" id="KW-1185">Reference proteome</keyword>
<protein>
    <submittedName>
        <fullName evidence="1">Uncharacterized protein</fullName>
    </submittedName>
</protein>
<sequence length="159" mass="17908">MMSISGTRALQNRISVLGLLGIVVPKKGSLSDSRRKFHHYIFSTKTSSIPDYERWSSSSEMGCYVHSSPHQTWFSTKFRKMTPDPVVDWRKTYLHSLALFVFLLPSSKGCFYQDRICKEAGKGGTASHCKLICSFRPSSLEFSGAEFLHQDQSSKTTAV</sequence>
<dbReference type="Proteomes" id="UP000800041">
    <property type="component" value="Unassembled WGS sequence"/>
</dbReference>
<dbReference type="AlphaFoldDB" id="A0A6G1H286"/>
<proteinExistence type="predicted"/>
<reference evidence="1" key="1">
    <citation type="journal article" date="2020" name="Stud. Mycol.">
        <title>101 Dothideomycetes genomes: a test case for predicting lifestyles and emergence of pathogens.</title>
        <authorList>
            <person name="Haridas S."/>
            <person name="Albert R."/>
            <person name="Binder M."/>
            <person name="Bloem J."/>
            <person name="Labutti K."/>
            <person name="Salamov A."/>
            <person name="Andreopoulos B."/>
            <person name="Baker S."/>
            <person name="Barry K."/>
            <person name="Bills G."/>
            <person name="Bluhm B."/>
            <person name="Cannon C."/>
            <person name="Castanera R."/>
            <person name="Culley D."/>
            <person name="Daum C."/>
            <person name="Ezra D."/>
            <person name="Gonzalez J."/>
            <person name="Henrissat B."/>
            <person name="Kuo A."/>
            <person name="Liang C."/>
            <person name="Lipzen A."/>
            <person name="Lutzoni F."/>
            <person name="Magnuson J."/>
            <person name="Mondo S."/>
            <person name="Nolan M."/>
            <person name="Ohm R."/>
            <person name="Pangilinan J."/>
            <person name="Park H.-J."/>
            <person name="Ramirez L."/>
            <person name="Alfaro M."/>
            <person name="Sun H."/>
            <person name="Tritt A."/>
            <person name="Yoshinaga Y."/>
            <person name="Zwiers L.-H."/>
            <person name="Turgeon B."/>
            <person name="Goodwin S."/>
            <person name="Spatafora J."/>
            <person name="Crous P."/>
            <person name="Grigoriev I."/>
        </authorList>
    </citation>
    <scope>NUCLEOTIDE SEQUENCE</scope>
    <source>
        <strain evidence="1">CBS 113979</strain>
    </source>
</reference>
<gene>
    <name evidence="1" type="ORF">K402DRAFT_62841</name>
</gene>
<evidence type="ECO:0000313" key="1">
    <source>
        <dbReference type="EMBL" id="KAF1987078.1"/>
    </source>
</evidence>
<accession>A0A6G1H286</accession>
<name>A0A6G1H286_9PEZI</name>
<dbReference type="EMBL" id="ML977154">
    <property type="protein sequence ID" value="KAF1987078.1"/>
    <property type="molecule type" value="Genomic_DNA"/>
</dbReference>
<organism evidence="1 2">
    <name type="scientific">Aulographum hederae CBS 113979</name>
    <dbReference type="NCBI Taxonomy" id="1176131"/>
    <lineage>
        <taxon>Eukaryota</taxon>
        <taxon>Fungi</taxon>
        <taxon>Dikarya</taxon>
        <taxon>Ascomycota</taxon>
        <taxon>Pezizomycotina</taxon>
        <taxon>Dothideomycetes</taxon>
        <taxon>Pleosporomycetidae</taxon>
        <taxon>Aulographales</taxon>
        <taxon>Aulographaceae</taxon>
    </lineage>
</organism>
<evidence type="ECO:0000313" key="2">
    <source>
        <dbReference type="Proteomes" id="UP000800041"/>
    </source>
</evidence>